<dbReference type="OrthoDB" id="8638at2157"/>
<evidence type="ECO:0000259" key="1">
    <source>
        <dbReference type="Pfam" id="PF13360"/>
    </source>
</evidence>
<organism evidence="2 3">
    <name type="scientific">Vulcanisaeta moutnovskia (strain 768-28)</name>
    <dbReference type="NCBI Taxonomy" id="985053"/>
    <lineage>
        <taxon>Archaea</taxon>
        <taxon>Thermoproteota</taxon>
        <taxon>Thermoprotei</taxon>
        <taxon>Thermoproteales</taxon>
        <taxon>Thermoproteaceae</taxon>
        <taxon>Vulcanisaeta</taxon>
    </lineage>
</organism>
<accession>F0QYB1</accession>
<dbReference type="EMBL" id="CP002529">
    <property type="protein sequence ID" value="ADY01348.1"/>
    <property type="molecule type" value="Genomic_DNA"/>
</dbReference>
<gene>
    <name evidence="2" type="ordered locus">VMUT_1143</name>
</gene>
<reference evidence="2 3" key="1">
    <citation type="journal article" date="2011" name="J. Bacteriol.">
        <title>Complete genome sequence of 'Vulcanisaeta moutnovskia' strain 768-28, a novel member of the hyperthermophilic crenarchaeal genus vulcanisaeta.</title>
        <authorList>
            <person name="Gumerov V.M."/>
            <person name="Mardanov A.V."/>
            <person name="Beletsky A.V."/>
            <person name="Prokofeva M.I."/>
            <person name="Bonch-Osmolovskaya E.A."/>
            <person name="Ravin N.V."/>
            <person name="Skryabin K.G."/>
        </authorList>
    </citation>
    <scope>NUCLEOTIDE SEQUENCE [LARGE SCALE GENOMIC DNA]</scope>
    <source>
        <strain evidence="2 3">768-28</strain>
    </source>
</reference>
<dbReference type="Proteomes" id="UP000007485">
    <property type="component" value="Chromosome"/>
</dbReference>
<dbReference type="HOGENOM" id="CLU_661607_0_0_2"/>
<dbReference type="Pfam" id="PF18975">
    <property type="entry name" value="DUF5711"/>
    <property type="match status" value="1"/>
</dbReference>
<protein>
    <recommendedName>
        <fullName evidence="1">Pyrrolo-quinoline quinone repeat domain-containing protein</fullName>
    </recommendedName>
</protein>
<keyword evidence="3" id="KW-1185">Reference proteome</keyword>
<dbReference type="SUPFAM" id="SSF69322">
    <property type="entry name" value="Tricorn protease domain 2"/>
    <property type="match status" value="1"/>
</dbReference>
<dbReference type="RefSeq" id="WP_013604510.1">
    <property type="nucleotide sequence ID" value="NC_015151.1"/>
</dbReference>
<dbReference type="STRING" id="985053.VMUT_1143"/>
<feature type="domain" description="Pyrrolo-quinoline quinone repeat" evidence="1">
    <location>
        <begin position="60"/>
        <end position="230"/>
    </location>
</feature>
<evidence type="ECO:0000313" key="3">
    <source>
        <dbReference type="Proteomes" id="UP000007485"/>
    </source>
</evidence>
<dbReference type="InterPro" id="IPR015943">
    <property type="entry name" value="WD40/YVTN_repeat-like_dom_sf"/>
</dbReference>
<dbReference type="AlphaFoldDB" id="F0QYB1"/>
<dbReference type="Pfam" id="PF13360">
    <property type="entry name" value="PQQ_2"/>
    <property type="match status" value="1"/>
</dbReference>
<sequence>MLPGGFTLAQSVFSLNIGSVTALSMYPTPINGRYLIAAGVNSGGQYYAYLLSWSPGGGLRTLWSVSEPENVESITVSPNYVVVGLGSSSGQGIINVYSTSGKELWSYTFTYGWTIVVNDVAISPNQQLIAATTGGPSGQPYGDLTVFNAITGNPIWSYTYGTSQFLGTREATFSPNGNYLLMIAGNGYASGGYVILFNAYNGQVIWDINNLADPWVASFSPDGQYIVVGAANSYAWGGHNHAYLISISGNVLWSYTTGPNAPNAWFDWVSTNYGATKTYVAGNGYLYLLNSAGSVIWQYPLGFGNSPIAESEDGSIVAVAELGDNELLVFNSTGSPMTYTVPSQINNMAMSSDGSLVVLGTQSGVTAVTYLSITPAAPTYYNVIFTETGLPGGLQWSVTLNGTTETTTSNQLVFN</sequence>
<dbReference type="KEGG" id="vmo:VMUT_1143"/>
<proteinExistence type="predicted"/>
<dbReference type="Gene3D" id="2.130.10.10">
    <property type="entry name" value="YVTN repeat-like/Quinoprotein amine dehydrogenase"/>
    <property type="match status" value="2"/>
</dbReference>
<dbReference type="eggNOG" id="arCOG02491">
    <property type="taxonomic scope" value="Archaea"/>
</dbReference>
<evidence type="ECO:0000313" key="2">
    <source>
        <dbReference type="EMBL" id="ADY01348.1"/>
    </source>
</evidence>
<dbReference type="GeneID" id="10290026"/>
<dbReference type="InterPro" id="IPR043765">
    <property type="entry name" value="DUF5711"/>
</dbReference>
<dbReference type="InterPro" id="IPR002372">
    <property type="entry name" value="PQQ_rpt_dom"/>
</dbReference>
<name>F0QYB1_VULM7</name>